<comment type="caution">
    <text evidence="1">The sequence shown here is derived from an EMBL/GenBank/DDBJ whole genome shotgun (WGS) entry which is preliminary data.</text>
</comment>
<proteinExistence type="predicted"/>
<dbReference type="Proteomes" id="UP000689195">
    <property type="component" value="Unassembled WGS sequence"/>
</dbReference>
<gene>
    <name evidence="1" type="ORF">PPENT_87.1.T0060109</name>
</gene>
<dbReference type="AlphaFoldDB" id="A0A8S1SEI6"/>
<reference evidence="1" key="1">
    <citation type="submission" date="2021-01" db="EMBL/GenBank/DDBJ databases">
        <authorList>
            <consortium name="Genoscope - CEA"/>
            <person name="William W."/>
        </authorList>
    </citation>
    <scope>NUCLEOTIDE SEQUENCE</scope>
</reference>
<name>A0A8S1SEI6_9CILI</name>
<organism evidence="1 2">
    <name type="scientific">Paramecium pentaurelia</name>
    <dbReference type="NCBI Taxonomy" id="43138"/>
    <lineage>
        <taxon>Eukaryota</taxon>
        <taxon>Sar</taxon>
        <taxon>Alveolata</taxon>
        <taxon>Ciliophora</taxon>
        <taxon>Intramacronucleata</taxon>
        <taxon>Oligohymenophorea</taxon>
        <taxon>Peniculida</taxon>
        <taxon>Parameciidae</taxon>
        <taxon>Paramecium</taxon>
    </lineage>
</organism>
<evidence type="ECO:0000313" key="2">
    <source>
        <dbReference type="Proteomes" id="UP000689195"/>
    </source>
</evidence>
<sequence>MIKLSHQYNFNKVYQRLYTKMQVHINSQSQSNNQQYGSKFQS</sequence>
<evidence type="ECO:0000313" key="1">
    <source>
        <dbReference type="EMBL" id="CAD8137472.1"/>
    </source>
</evidence>
<protein>
    <submittedName>
        <fullName evidence="1">Uncharacterized protein</fullName>
    </submittedName>
</protein>
<keyword evidence="2" id="KW-1185">Reference proteome</keyword>
<accession>A0A8S1SEI6</accession>
<dbReference type="EMBL" id="CAJJDO010000006">
    <property type="protein sequence ID" value="CAD8137472.1"/>
    <property type="molecule type" value="Genomic_DNA"/>
</dbReference>